<sequence length="303" mass="33255">MNISAVKNLSNPAVLKFTTSRGALLARKFGPQIMTGAGIVGVVTSAVLASKATLRLEEVVDRTAEGLDEARHKLADDSNDFTTSDYNKAVANVYFHRSIDILKLYGPSITLGVASIALIAGGQGIMTKRAASYAAAYKVSEEGFAKYRKAVQDLIGEDEEKKLRYAVKEETITNSEGQEETVVTVNPIGVSQYARYFDETNPQWVKHADSNRSFLTNIQNYCNDTLNARGHIFLNEVYDRLGIERTKEGAVMGWVRRDNPGAKDGYVDFGIYDGTGAHRLFVNGLEDSVLLDFNVDGIILDLI</sequence>
<dbReference type="InterPro" id="IPR045933">
    <property type="entry name" value="DUF6353"/>
</dbReference>
<keyword evidence="2" id="KW-1185">Reference proteome</keyword>
<evidence type="ECO:0000313" key="1">
    <source>
        <dbReference type="EMBL" id="ALY08743.1"/>
    </source>
</evidence>
<protein>
    <submittedName>
        <fullName evidence="1">Uncharacterized protein</fullName>
    </submittedName>
</protein>
<dbReference type="KEGG" id="vg:40079014"/>
<accession>A0A0U4ITT5</accession>
<dbReference type="Pfam" id="PF19880">
    <property type="entry name" value="DUF6353"/>
    <property type="match status" value="1"/>
</dbReference>
<name>A0A0U4ITT5_9CAUD</name>
<organism evidence="1 2">
    <name type="scientific">Arthrobacter phage Circum</name>
    <dbReference type="NCBI Taxonomy" id="1772295"/>
    <lineage>
        <taxon>Viruses</taxon>
        <taxon>Duplodnaviria</taxon>
        <taxon>Heunggongvirae</taxon>
        <taxon>Uroviricota</taxon>
        <taxon>Caudoviricetes</taxon>
        <taxon>Mudcatvirus</taxon>
        <taxon>Mudcatvirus circum</taxon>
    </lineage>
</organism>
<evidence type="ECO:0000313" key="2">
    <source>
        <dbReference type="Proteomes" id="UP000222527"/>
    </source>
</evidence>
<dbReference type="GeneID" id="40079014"/>
<dbReference type="EMBL" id="KU160642">
    <property type="protein sequence ID" value="ALY08743.1"/>
    <property type="molecule type" value="Genomic_DNA"/>
</dbReference>
<gene>
    <name evidence="1" type="primary">59</name>
    <name evidence="1" type="ORF">CIRCUM_59</name>
</gene>
<dbReference type="Proteomes" id="UP000222527">
    <property type="component" value="Segment"/>
</dbReference>
<proteinExistence type="predicted"/>
<reference evidence="1 2" key="1">
    <citation type="submission" date="2015-11" db="EMBL/GenBank/DDBJ databases">
        <authorList>
            <person name="Aziz R.M."/>
            <person name="Carl E.L."/>
            <person name="Farooq M.A."/>
            <person name="Gal B."/>
            <person name="Garcia Martinez K."/>
            <person name="Mathew K.J."/>
            <person name="Obando D.J."/>
            <person name="Robinson K.M."/>
            <person name="Robinson M.D."/>
            <person name="Sanders L.M."/>
            <person name="Silva M.P."/>
            <person name="Tasnim L."/>
            <person name="Vo M."/>
            <person name="Vo Q.D."/>
            <person name="Simon S.E."/>
            <person name="Hughes L.E."/>
            <person name="Benjamin R.C."/>
            <person name="Bradley K.W."/>
            <person name="Asai D.J."/>
            <person name="Bowman C.A."/>
            <person name="Russell D.A."/>
            <person name="Pope W.H."/>
            <person name="Jacobs-Sera D."/>
            <person name="Hendrix R.W."/>
            <person name="Hatfull G.F."/>
        </authorList>
    </citation>
    <scope>NUCLEOTIDE SEQUENCE [LARGE SCALE GENOMIC DNA]</scope>
</reference>
<dbReference type="OrthoDB" id="14123at10239"/>
<dbReference type="RefSeq" id="YP_009603148.1">
    <property type="nucleotide sequence ID" value="NC_041948.1"/>
</dbReference>